<evidence type="ECO:0000313" key="5">
    <source>
        <dbReference type="Proteomes" id="UP001248134"/>
    </source>
</evidence>
<dbReference type="EMBL" id="VLYX01000048">
    <property type="protein sequence ID" value="MDR4329079.1"/>
    <property type="molecule type" value="Genomic_DNA"/>
</dbReference>
<keyword evidence="1" id="KW-1133">Transmembrane helix</keyword>
<dbReference type="AlphaFoldDB" id="A0AAJ2DM87"/>
<evidence type="ECO:0000313" key="2">
    <source>
        <dbReference type="EMBL" id="MDR4329079.1"/>
    </source>
</evidence>
<dbReference type="Proteomes" id="UP000221918">
    <property type="component" value="Unassembled WGS sequence"/>
</dbReference>
<evidence type="ECO:0000313" key="4">
    <source>
        <dbReference type="Proteomes" id="UP000221918"/>
    </source>
</evidence>
<reference evidence="2" key="2">
    <citation type="submission" date="2019-07" db="EMBL/GenBank/DDBJ databases">
        <title>Phylogenomic Reclassification of ATCC Bacillus Strains and Various Taxa within the Genus Bacillus.</title>
        <authorList>
            <person name="Riojas M.A."/>
            <person name="Frank A.M."/>
            <person name="Fenn S.L."/>
            <person name="King S.P."/>
            <person name="Brower S.M."/>
            <person name="Hazbon M.H."/>
        </authorList>
    </citation>
    <scope>NUCLEOTIDE SEQUENCE</scope>
    <source>
        <strain evidence="2">NR-12239</strain>
    </source>
</reference>
<feature type="transmembrane region" description="Helical" evidence="1">
    <location>
        <begin position="7"/>
        <end position="26"/>
    </location>
</feature>
<feature type="transmembrane region" description="Helical" evidence="1">
    <location>
        <begin position="46"/>
        <end position="65"/>
    </location>
</feature>
<evidence type="ECO:0000256" key="1">
    <source>
        <dbReference type="SAM" id="Phobius"/>
    </source>
</evidence>
<name>A0AAJ2DM87_9BACI</name>
<proteinExistence type="predicted"/>
<gene>
    <name evidence="3" type="ORF">COF81_08405</name>
    <name evidence="2" type="ORF">FOS08_25310</name>
</gene>
<keyword evidence="1" id="KW-0472">Membrane</keyword>
<sequence length="81" mass="9664">MIHQFTSFIFNILIIKNILYKMFLYVKVLGRGGSIVINSKYYKVMFFIRMEGVYVIVDICIYLIIRSVDKMGNNRMRGREK</sequence>
<dbReference type="EMBL" id="NUTL01000033">
    <property type="protein sequence ID" value="PHF01410.1"/>
    <property type="molecule type" value="Genomic_DNA"/>
</dbReference>
<comment type="caution">
    <text evidence="2">The sequence shown here is derived from an EMBL/GenBank/DDBJ whole genome shotgun (WGS) entry which is preliminary data.</text>
</comment>
<keyword evidence="1" id="KW-0812">Transmembrane</keyword>
<organism evidence="2 5">
    <name type="scientific">Bacillus pseudomycoides</name>
    <dbReference type="NCBI Taxonomy" id="64104"/>
    <lineage>
        <taxon>Bacteria</taxon>
        <taxon>Bacillati</taxon>
        <taxon>Bacillota</taxon>
        <taxon>Bacilli</taxon>
        <taxon>Bacillales</taxon>
        <taxon>Bacillaceae</taxon>
        <taxon>Bacillus</taxon>
        <taxon>Bacillus cereus group</taxon>
    </lineage>
</organism>
<evidence type="ECO:0000313" key="3">
    <source>
        <dbReference type="EMBL" id="PHF01410.1"/>
    </source>
</evidence>
<reference evidence="3 4" key="1">
    <citation type="submission" date="2017-09" db="EMBL/GenBank/DDBJ databases">
        <title>Large-scale bioinformatics analysis of Bacillus genomes uncovers conserved roles of natural products in bacterial physiology.</title>
        <authorList>
            <consortium name="Agbiome Team Llc"/>
            <person name="Bleich R.M."/>
            <person name="Grubbs K.J."/>
            <person name="Santa Maria K.C."/>
            <person name="Allen S.E."/>
            <person name="Farag S."/>
            <person name="Shank E.A."/>
            <person name="Bowers A."/>
        </authorList>
    </citation>
    <scope>NUCLEOTIDE SEQUENCE [LARGE SCALE GENOMIC DNA]</scope>
    <source>
        <strain evidence="3 4">AFS037265</strain>
    </source>
</reference>
<protein>
    <submittedName>
        <fullName evidence="2">Uncharacterized protein</fullName>
    </submittedName>
</protein>
<accession>A0AAJ2DM87</accession>
<dbReference type="Proteomes" id="UP001248134">
    <property type="component" value="Unassembled WGS sequence"/>
</dbReference>